<dbReference type="OrthoDB" id="4742101at2759"/>
<dbReference type="AlphaFoldDB" id="A0A0C3S491"/>
<evidence type="ECO:0000256" key="1">
    <source>
        <dbReference type="SAM" id="MobiDB-lite"/>
    </source>
</evidence>
<proteinExistence type="predicted"/>
<dbReference type="STRING" id="745531.A0A0C3S491"/>
<keyword evidence="3" id="KW-1185">Reference proteome</keyword>
<protein>
    <recommendedName>
        <fullName evidence="4">Retrotransposon gag domain-containing protein</fullName>
    </recommendedName>
</protein>
<feature type="region of interest" description="Disordered" evidence="1">
    <location>
        <begin position="1"/>
        <end position="58"/>
    </location>
</feature>
<organism evidence="2 3">
    <name type="scientific">Phlebiopsis gigantea (strain 11061_1 CR5-6)</name>
    <name type="common">White-rot fungus</name>
    <name type="synonym">Peniophora gigantea</name>
    <dbReference type="NCBI Taxonomy" id="745531"/>
    <lineage>
        <taxon>Eukaryota</taxon>
        <taxon>Fungi</taxon>
        <taxon>Dikarya</taxon>
        <taxon>Basidiomycota</taxon>
        <taxon>Agaricomycotina</taxon>
        <taxon>Agaricomycetes</taxon>
        <taxon>Polyporales</taxon>
        <taxon>Phanerochaetaceae</taxon>
        <taxon>Phlebiopsis</taxon>
    </lineage>
</organism>
<dbReference type="Proteomes" id="UP000053257">
    <property type="component" value="Unassembled WGS sequence"/>
</dbReference>
<feature type="compositionally biased region" description="Low complexity" evidence="1">
    <location>
        <begin position="75"/>
        <end position="96"/>
    </location>
</feature>
<reference evidence="2 3" key="1">
    <citation type="journal article" date="2014" name="PLoS Genet.">
        <title>Analysis of the Phlebiopsis gigantea genome, transcriptome and secretome provides insight into its pioneer colonization strategies of wood.</title>
        <authorList>
            <person name="Hori C."/>
            <person name="Ishida T."/>
            <person name="Igarashi K."/>
            <person name="Samejima M."/>
            <person name="Suzuki H."/>
            <person name="Master E."/>
            <person name="Ferreira P."/>
            <person name="Ruiz-Duenas F.J."/>
            <person name="Held B."/>
            <person name="Canessa P."/>
            <person name="Larrondo L.F."/>
            <person name="Schmoll M."/>
            <person name="Druzhinina I.S."/>
            <person name="Kubicek C.P."/>
            <person name="Gaskell J.A."/>
            <person name="Kersten P."/>
            <person name="St John F."/>
            <person name="Glasner J."/>
            <person name="Sabat G."/>
            <person name="Splinter BonDurant S."/>
            <person name="Syed K."/>
            <person name="Yadav J."/>
            <person name="Mgbeahuruike A.C."/>
            <person name="Kovalchuk A."/>
            <person name="Asiegbu F.O."/>
            <person name="Lackner G."/>
            <person name="Hoffmeister D."/>
            <person name="Rencoret J."/>
            <person name="Gutierrez A."/>
            <person name="Sun H."/>
            <person name="Lindquist E."/>
            <person name="Barry K."/>
            <person name="Riley R."/>
            <person name="Grigoriev I.V."/>
            <person name="Henrissat B."/>
            <person name="Kues U."/>
            <person name="Berka R.M."/>
            <person name="Martinez A.T."/>
            <person name="Covert S.F."/>
            <person name="Blanchette R.A."/>
            <person name="Cullen D."/>
        </authorList>
    </citation>
    <scope>NUCLEOTIDE SEQUENCE [LARGE SCALE GENOMIC DNA]</scope>
    <source>
        <strain evidence="2 3">11061_1 CR5-6</strain>
    </source>
</reference>
<dbReference type="HOGENOM" id="CLU_616932_0_0_1"/>
<feature type="compositionally biased region" description="Pro residues" evidence="1">
    <location>
        <begin position="106"/>
        <end position="118"/>
    </location>
</feature>
<name>A0A0C3S491_PHLG1</name>
<accession>A0A0C3S491</accession>
<evidence type="ECO:0000313" key="2">
    <source>
        <dbReference type="EMBL" id="KIP10536.1"/>
    </source>
</evidence>
<evidence type="ECO:0000313" key="3">
    <source>
        <dbReference type="Proteomes" id="UP000053257"/>
    </source>
</evidence>
<gene>
    <name evidence="2" type="ORF">PHLGIDRAFT_115294</name>
</gene>
<sequence length="444" mass="48390">MIKPPRFTRNTAREQELPLLSTLVDAPRRRRDQTVSANADARPVPGAHTPAIVGSNNTTGLSPTLFTVSHLKNKPSAPSRSSSVAPSRPSSTAPRSGTLNTLHRQPTPPPLREPPPHISPTTTTATRCREMKLGIPTLQAAPDQGALRPAALKAWIARCEDVFEGYEDLNNKTLKARTKILQAGLRVEEPSVSSWWTDNRAELKALSSWTEFTTRLCDRFIPSNWRVDALEEFYLAHQGSDTFPVFVARLQAARNSLAGAGTCYAISNVVMKNYLLFFCASRLRRRVLAIPDFKLHELRVDTLINTLTTTWASMVEEGIVPTGTRAARPMTSATGASSAVNVPMSGGLPPLSEAERQRLCELKGCFHCRLHPGSLGWKAHTARDCPGDPSRNISARASALPVAAVNTVGVDEGSFFSAAVALRMEDDQPLSCIYSTETSENESD</sequence>
<feature type="region of interest" description="Disordered" evidence="1">
    <location>
        <begin position="71"/>
        <end position="123"/>
    </location>
</feature>
<evidence type="ECO:0008006" key="4">
    <source>
        <dbReference type="Google" id="ProtNLM"/>
    </source>
</evidence>
<dbReference type="EMBL" id="KN840453">
    <property type="protein sequence ID" value="KIP10536.1"/>
    <property type="molecule type" value="Genomic_DNA"/>
</dbReference>